<dbReference type="InterPro" id="IPR005829">
    <property type="entry name" value="Sugar_transporter_CS"/>
</dbReference>
<feature type="transmembrane region" description="Helical" evidence="7">
    <location>
        <begin position="352"/>
        <end position="374"/>
    </location>
</feature>
<accession>A0A9E5MLP1</accession>
<keyword evidence="5 7" id="KW-1133">Transmembrane helix</keyword>
<comment type="subcellular location">
    <subcellularLocation>
        <location evidence="1">Endomembrane system</location>
        <topology evidence="1">Multi-pass membrane protein</topology>
    </subcellularLocation>
</comment>
<evidence type="ECO:0000259" key="8">
    <source>
        <dbReference type="PROSITE" id="PS50850"/>
    </source>
</evidence>
<dbReference type="InterPro" id="IPR020846">
    <property type="entry name" value="MFS_dom"/>
</dbReference>
<comment type="caution">
    <text evidence="9">The sequence shown here is derived from an EMBL/GenBank/DDBJ whole genome shotgun (WGS) entry which is preliminary data.</text>
</comment>
<dbReference type="SUPFAM" id="SSF103473">
    <property type="entry name" value="MFS general substrate transporter"/>
    <property type="match status" value="1"/>
</dbReference>
<proteinExistence type="inferred from homology"/>
<dbReference type="AlphaFoldDB" id="A0A9E5MLP1"/>
<dbReference type="PANTHER" id="PTHR23514:SF3">
    <property type="entry name" value="BYPASS OF STOP CODON PROTEIN 6"/>
    <property type="match status" value="1"/>
</dbReference>
<sequence length="427" mass="45444">MNQIGQAKCLGGASEREAEVLHSRTLIKGLTYVMFLVFAMTTDAVGVIIPELIREFSLSHTAAGAFHYVPMAAIGLSGILLGFLADKFGRKLTVILGLILYALACFLFIAGSTFGFFVALLAVSGVAIGVFKTGALALIGDISSSGREHTSTMNLVEGFFGVGAIAGPALVAYLLANGVSWKYLYVIAGGICMGLVVLAACVNYPVTQGAHRPQVDLRRTLAMTRNPYALGFSLAAALYVGTEAAIYVWMPTYLLGYDGSAVWLASYSLTVFFVLRAGGRFLGGWVLQRCRWTAVMLWFSAAIFLCYLGSMIFGVGAAVYLLPLSGLFMSMMYPTINSKGISCFPKGEHGTVAGVILFFTALAAAAGPLLMGVFSDLMGGDARYGFYLATVFAGLLCLGMLYNHLRNPTRQLLAALEASEYSGRSSE</sequence>
<evidence type="ECO:0000256" key="1">
    <source>
        <dbReference type="ARBA" id="ARBA00004127"/>
    </source>
</evidence>
<feature type="transmembrane region" description="Helical" evidence="7">
    <location>
        <begin position="182"/>
        <end position="206"/>
    </location>
</feature>
<evidence type="ECO:0000313" key="10">
    <source>
        <dbReference type="Proteomes" id="UP000787472"/>
    </source>
</evidence>
<feature type="transmembrane region" description="Helical" evidence="7">
    <location>
        <begin position="261"/>
        <end position="283"/>
    </location>
</feature>
<feature type="transmembrane region" description="Helical" evidence="7">
    <location>
        <begin position="92"/>
        <end position="110"/>
    </location>
</feature>
<evidence type="ECO:0000256" key="3">
    <source>
        <dbReference type="ARBA" id="ARBA00022448"/>
    </source>
</evidence>
<feature type="transmembrane region" description="Helical" evidence="7">
    <location>
        <begin position="32"/>
        <end position="53"/>
    </location>
</feature>
<reference evidence="9" key="1">
    <citation type="submission" date="2020-03" db="EMBL/GenBank/DDBJ databases">
        <authorList>
            <person name="Guo F."/>
        </authorList>
    </citation>
    <scope>NUCLEOTIDE SEQUENCE</scope>
    <source>
        <strain evidence="9">JCM 30134</strain>
    </source>
</reference>
<feature type="transmembrane region" description="Helical" evidence="7">
    <location>
        <begin position="65"/>
        <end position="85"/>
    </location>
</feature>
<organism evidence="9 10">
    <name type="scientific">Pseudomaricurvus hydrocarbonicus</name>
    <dbReference type="NCBI Taxonomy" id="1470433"/>
    <lineage>
        <taxon>Bacteria</taxon>
        <taxon>Pseudomonadati</taxon>
        <taxon>Pseudomonadota</taxon>
        <taxon>Gammaproteobacteria</taxon>
        <taxon>Cellvibrionales</taxon>
        <taxon>Cellvibrionaceae</taxon>
        <taxon>Pseudomaricurvus</taxon>
    </lineage>
</organism>
<evidence type="ECO:0000256" key="7">
    <source>
        <dbReference type="SAM" id="Phobius"/>
    </source>
</evidence>
<feature type="domain" description="Major facilitator superfamily (MFS) profile" evidence="8">
    <location>
        <begin position="27"/>
        <end position="411"/>
    </location>
</feature>
<dbReference type="PROSITE" id="PS00216">
    <property type="entry name" value="SUGAR_TRANSPORT_1"/>
    <property type="match status" value="1"/>
</dbReference>
<keyword evidence="3" id="KW-0813">Transport</keyword>
<dbReference type="GO" id="GO:0012505">
    <property type="term" value="C:endomembrane system"/>
    <property type="evidence" value="ECO:0007669"/>
    <property type="project" value="UniProtKB-SubCell"/>
</dbReference>
<dbReference type="GO" id="GO:0016020">
    <property type="term" value="C:membrane"/>
    <property type="evidence" value="ECO:0007669"/>
    <property type="project" value="InterPro"/>
</dbReference>
<keyword evidence="4 7" id="KW-0812">Transmembrane</keyword>
<evidence type="ECO:0000256" key="5">
    <source>
        <dbReference type="ARBA" id="ARBA00022989"/>
    </source>
</evidence>
<feature type="transmembrane region" description="Helical" evidence="7">
    <location>
        <begin position="227"/>
        <end position="249"/>
    </location>
</feature>
<dbReference type="PROSITE" id="PS50850">
    <property type="entry name" value="MFS"/>
    <property type="match status" value="1"/>
</dbReference>
<dbReference type="InterPro" id="IPR051788">
    <property type="entry name" value="MFS_Transporter"/>
</dbReference>
<dbReference type="EMBL" id="JAAONZ010000001">
    <property type="protein sequence ID" value="NHO64295.1"/>
    <property type="molecule type" value="Genomic_DNA"/>
</dbReference>
<feature type="transmembrane region" description="Helical" evidence="7">
    <location>
        <begin position="116"/>
        <end position="140"/>
    </location>
</feature>
<feature type="transmembrane region" description="Helical" evidence="7">
    <location>
        <begin position="295"/>
        <end position="322"/>
    </location>
</feature>
<keyword evidence="10" id="KW-1185">Reference proteome</keyword>
<dbReference type="PANTHER" id="PTHR23514">
    <property type="entry name" value="BYPASS OF STOP CODON PROTEIN 6"/>
    <property type="match status" value="1"/>
</dbReference>
<keyword evidence="6 7" id="KW-0472">Membrane</keyword>
<feature type="transmembrane region" description="Helical" evidence="7">
    <location>
        <begin position="386"/>
        <end position="405"/>
    </location>
</feature>
<protein>
    <submittedName>
        <fullName evidence="9">MFS transporter</fullName>
    </submittedName>
</protein>
<name>A0A9E5MLP1_9GAMM</name>
<evidence type="ECO:0000256" key="4">
    <source>
        <dbReference type="ARBA" id="ARBA00022692"/>
    </source>
</evidence>
<dbReference type="InterPro" id="IPR011701">
    <property type="entry name" value="MFS"/>
</dbReference>
<comment type="similarity">
    <text evidence="2">Belongs to the major facilitator superfamily.</text>
</comment>
<dbReference type="InterPro" id="IPR036259">
    <property type="entry name" value="MFS_trans_sf"/>
</dbReference>
<dbReference type="Pfam" id="PF07690">
    <property type="entry name" value="MFS_1"/>
    <property type="match status" value="1"/>
</dbReference>
<feature type="transmembrane region" description="Helical" evidence="7">
    <location>
        <begin position="152"/>
        <end position="176"/>
    </location>
</feature>
<evidence type="ECO:0000256" key="6">
    <source>
        <dbReference type="ARBA" id="ARBA00023136"/>
    </source>
</evidence>
<dbReference type="Gene3D" id="1.20.1250.20">
    <property type="entry name" value="MFS general substrate transporter like domains"/>
    <property type="match status" value="2"/>
</dbReference>
<dbReference type="Proteomes" id="UP000787472">
    <property type="component" value="Unassembled WGS sequence"/>
</dbReference>
<evidence type="ECO:0000256" key="2">
    <source>
        <dbReference type="ARBA" id="ARBA00008335"/>
    </source>
</evidence>
<gene>
    <name evidence="9" type="ORF">G8770_01880</name>
</gene>
<evidence type="ECO:0000313" key="9">
    <source>
        <dbReference type="EMBL" id="NHO64295.1"/>
    </source>
</evidence>
<dbReference type="GO" id="GO:0022857">
    <property type="term" value="F:transmembrane transporter activity"/>
    <property type="evidence" value="ECO:0007669"/>
    <property type="project" value="InterPro"/>
</dbReference>